<dbReference type="Proteomes" id="UP001165069">
    <property type="component" value="Unassembled WGS sequence"/>
</dbReference>
<protein>
    <submittedName>
        <fullName evidence="2">GGDEF domain-containing protein</fullName>
    </submittedName>
</protein>
<dbReference type="InterPro" id="IPR015943">
    <property type="entry name" value="WD40/YVTN_repeat-like_dom_sf"/>
</dbReference>
<dbReference type="Gene3D" id="2.60.40.10">
    <property type="entry name" value="Immunoglobulins"/>
    <property type="match status" value="1"/>
</dbReference>
<feature type="transmembrane region" description="Helical" evidence="1">
    <location>
        <begin position="744"/>
        <end position="764"/>
    </location>
</feature>
<comment type="caution">
    <text evidence="2">The sequence shown here is derived from an EMBL/GenBank/DDBJ whole genome shotgun (WGS) entry which is preliminary data.</text>
</comment>
<proteinExistence type="predicted"/>
<keyword evidence="1" id="KW-0472">Membrane</keyword>
<keyword evidence="1" id="KW-0812">Transmembrane</keyword>
<keyword evidence="1" id="KW-1133">Transmembrane helix</keyword>
<reference evidence="2 3" key="1">
    <citation type="journal article" date="2023" name="Antonie Van Leeuwenhoek">
        <title>Mesoterricola silvestris gen. nov., sp. nov., Mesoterricola sediminis sp. nov., Geothrix oryzae sp. nov., Geothrix edaphica sp. nov., Geothrix rubra sp. nov., and Geothrix limicola sp. nov., six novel members of Acidobacteriota isolated from soils.</title>
        <authorList>
            <person name="Itoh H."/>
            <person name="Sugisawa Y."/>
            <person name="Mise K."/>
            <person name="Xu Z."/>
            <person name="Kuniyasu M."/>
            <person name="Ushijima N."/>
            <person name="Kawano K."/>
            <person name="Kobayashi E."/>
            <person name="Shiratori Y."/>
            <person name="Masuda Y."/>
            <person name="Senoo K."/>
        </authorList>
    </citation>
    <scope>NUCLEOTIDE SEQUENCE [LARGE SCALE GENOMIC DNA]</scope>
    <source>
        <strain evidence="2 3">Red804</strain>
    </source>
</reference>
<dbReference type="SUPFAM" id="SSF63829">
    <property type="entry name" value="Calcium-dependent phosphotriesterase"/>
    <property type="match status" value="1"/>
</dbReference>
<name>A0ABQ5QGX8_9BACT</name>
<evidence type="ECO:0000313" key="2">
    <source>
        <dbReference type="EMBL" id="GLH73786.1"/>
    </source>
</evidence>
<dbReference type="Gene3D" id="2.130.10.10">
    <property type="entry name" value="YVTN repeat-like/Quinoprotein amine dehydrogenase"/>
    <property type="match status" value="2"/>
</dbReference>
<gene>
    <name evidence="2" type="ORF">GETHLI_22880</name>
</gene>
<evidence type="ECO:0000313" key="3">
    <source>
        <dbReference type="Proteomes" id="UP001165069"/>
    </source>
</evidence>
<evidence type="ECO:0000256" key="1">
    <source>
        <dbReference type="SAM" id="Phobius"/>
    </source>
</evidence>
<dbReference type="EMBL" id="BSDE01000004">
    <property type="protein sequence ID" value="GLH73786.1"/>
    <property type="molecule type" value="Genomic_DNA"/>
</dbReference>
<organism evidence="2 3">
    <name type="scientific">Geothrix limicola</name>
    <dbReference type="NCBI Taxonomy" id="2927978"/>
    <lineage>
        <taxon>Bacteria</taxon>
        <taxon>Pseudomonadati</taxon>
        <taxon>Acidobacteriota</taxon>
        <taxon>Holophagae</taxon>
        <taxon>Holophagales</taxon>
        <taxon>Holophagaceae</taxon>
        <taxon>Geothrix</taxon>
    </lineage>
</organism>
<accession>A0ABQ5QGX8</accession>
<sequence>MHQRLRYLLSAICLVPQWILAVALAGPLGAADSPGKFDFHTFPPAPGQVLGVASRPLSDGRGGFWFLNQGAIWRFDAGGYRALGKAEGFPGAPVDVAHPEPSSGMWFHAGQAWFHLDQSGLRPVPGLPEPDPDDALSFFAVRNEGFAVVREGRLRIFGSGQAAPVDLPAPGPGRWMRGWRDPQSKHRLLVGDAGLARWDGSAWRLQPLKGLLAGRPQDVVRDRHGAVWIRSDRDLIRAEPAFKQFGSRLGFTRNSFVSLELDGFGRVWTNGPEGLACIDGEEVWRIGEREGLYGYQGYWPIAFDASGTLWTISASGFQCLKGGFLWRILEEPHGLPRAMMFTIRRLRRDHGLYVGTHDGLYRQGASRWELIPGTRGWALFSMSERANGDIWTCGNPPNPQDQALLCIRPGQPAQQPHIQGFPAGVWVNALKWTEKWADGDTLWCGTQKGLYRVRGEGGRWAAERVTLPGQDAAASIWDLQRTGDGTLWVLTGQGLFSHDSRAWTPFGRARGLIADEVAGLFAGPDGALWVCHEHGISSLKLGPKGWAVAERMEKDHPLASIGAVDGWSDPRGGVWMLTGSDVVHWDGTRVERHTKAFGLPIDNNLSGIWGEPDGRLWVGSISGLISFDPRFYRPIPGPPALVLGPALDGGGGTFLPGGRVPYRRPGVSFSLQLPLTEGIEDLSVQTRLLGLDEAWRPLKGSELRYPGLPAGSYVLEARAARRDGLMGPTLSFPFVVMPPWYQRLWAMAALALLALGAVALLLRWRTLALQRDRIRLAQLVEDRTSDLVTANASLESALRDMKTLKGLVPICSYCKKIRDDEGFWTQLEQVLAARTEAQLSHGICPDCATLVMEEFRAENKNEGLA</sequence>
<dbReference type="InterPro" id="IPR013783">
    <property type="entry name" value="Ig-like_fold"/>
</dbReference>
<keyword evidence="3" id="KW-1185">Reference proteome</keyword>